<dbReference type="PANTHER" id="PTHR43280:SF2">
    <property type="entry name" value="HTH-TYPE TRANSCRIPTIONAL REGULATOR EXSA"/>
    <property type="match status" value="1"/>
</dbReference>
<evidence type="ECO:0000259" key="4">
    <source>
        <dbReference type="PROSITE" id="PS01124"/>
    </source>
</evidence>
<dbReference type="InterPro" id="IPR037923">
    <property type="entry name" value="HTH-like"/>
</dbReference>
<dbReference type="Gene3D" id="2.60.120.10">
    <property type="entry name" value="Jelly Rolls"/>
    <property type="match status" value="1"/>
</dbReference>
<dbReference type="SUPFAM" id="SSF51215">
    <property type="entry name" value="Regulatory protein AraC"/>
    <property type="match status" value="1"/>
</dbReference>
<accession>A0ABY5S450</accession>
<evidence type="ECO:0000313" key="6">
    <source>
        <dbReference type="Proteomes" id="UP001057877"/>
    </source>
</evidence>
<keyword evidence="1" id="KW-0805">Transcription regulation</keyword>
<protein>
    <submittedName>
        <fullName evidence="5">AraC family transcriptional regulator</fullName>
    </submittedName>
</protein>
<dbReference type="Gene3D" id="1.10.10.60">
    <property type="entry name" value="Homeodomain-like"/>
    <property type="match status" value="2"/>
</dbReference>
<dbReference type="RefSeq" id="WP_258384341.1">
    <property type="nucleotide sequence ID" value="NZ_CP091430.1"/>
</dbReference>
<dbReference type="Proteomes" id="UP001057877">
    <property type="component" value="Chromosome"/>
</dbReference>
<dbReference type="PANTHER" id="PTHR43280">
    <property type="entry name" value="ARAC-FAMILY TRANSCRIPTIONAL REGULATOR"/>
    <property type="match status" value="1"/>
</dbReference>
<reference evidence="5" key="1">
    <citation type="submission" date="2022-01" db="EMBL/GenBank/DDBJ databases">
        <title>Paenibacillus spongiae sp. nov., isolated from marine sponge.</title>
        <authorList>
            <person name="Li Z."/>
            <person name="Zhang M."/>
        </authorList>
    </citation>
    <scope>NUCLEOTIDE SEQUENCE</scope>
    <source>
        <strain evidence="5">PHS-Z3</strain>
    </source>
</reference>
<dbReference type="InterPro" id="IPR003313">
    <property type="entry name" value="AraC-bd"/>
</dbReference>
<dbReference type="PROSITE" id="PS01124">
    <property type="entry name" value="HTH_ARAC_FAMILY_2"/>
    <property type="match status" value="1"/>
</dbReference>
<organism evidence="5 6">
    <name type="scientific">Paenibacillus spongiae</name>
    <dbReference type="NCBI Taxonomy" id="2909671"/>
    <lineage>
        <taxon>Bacteria</taxon>
        <taxon>Bacillati</taxon>
        <taxon>Bacillota</taxon>
        <taxon>Bacilli</taxon>
        <taxon>Bacillales</taxon>
        <taxon>Paenibacillaceae</taxon>
        <taxon>Paenibacillus</taxon>
    </lineage>
</organism>
<evidence type="ECO:0000256" key="2">
    <source>
        <dbReference type="ARBA" id="ARBA00023125"/>
    </source>
</evidence>
<name>A0ABY5S450_9BACL</name>
<dbReference type="EMBL" id="CP091430">
    <property type="protein sequence ID" value="UVI28253.1"/>
    <property type="molecule type" value="Genomic_DNA"/>
</dbReference>
<dbReference type="SMART" id="SM00342">
    <property type="entry name" value="HTH_ARAC"/>
    <property type="match status" value="1"/>
</dbReference>
<dbReference type="SUPFAM" id="SSF46689">
    <property type="entry name" value="Homeodomain-like"/>
    <property type="match status" value="2"/>
</dbReference>
<evidence type="ECO:0000313" key="5">
    <source>
        <dbReference type="EMBL" id="UVI28253.1"/>
    </source>
</evidence>
<dbReference type="Pfam" id="PF02311">
    <property type="entry name" value="AraC_binding"/>
    <property type="match status" value="1"/>
</dbReference>
<feature type="domain" description="HTH araC/xylS-type" evidence="4">
    <location>
        <begin position="186"/>
        <end position="284"/>
    </location>
</feature>
<dbReference type="InterPro" id="IPR009057">
    <property type="entry name" value="Homeodomain-like_sf"/>
</dbReference>
<dbReference type="InterPro" id="IPR020449">
    <property type="entry name" value="Tscrpt_reg_AraC-type_HTH"/>
</dbReference>
<dbReference type="InterPro" id="IPR014710">
    <property type="entry name" value="RmlC-like_jellyroll"/>
</dbReference>
<evidence type="ECO:0000256" key="1">
    <source>
        <dbReference type="ARBA" id="ARBA00023015"/>
    </source>
</evidence>
<dbReference type="InterPro" id="IPR018060">
    <property type="entry name" value="HTH_AraC"/>
</dbReference>
<keyword evidence="2" id="KW-0238">DNA-binding</keyword>
<gene>
    <name evidence="5" type="ORF">L1F29_22745</name>
</gene>
<dbReference type="PRINTS" id="PR00032">
    <property type="entry name" value="HTHARAC"/>
</dbReference>
<proteinExistence type="predicted"/>
<dbReference type="Pfam" id="PF12833">
    <property type="entry name" value="HTH_18"/>
    <property type="match status" value="1"/>
</dbReference>
<sequence length="286" mass="32918">MDKKQPERLASESYMSYDSHFGIFRHRIAETIAVHWHEFFEMAFVTSGEGTHVLNGTAYPLQRGALFLLSPADFHEIIPSPGSTIELYNFVFSERILREDLYYDSFQSASDLQYTFVDERLPVIESEFTLIWQESSNRQFGTPIVIQGALERIVIELARALRANPITDMNMTGSGMNESIAQTAVRKTLTYLQHHFRESITLDDAAKQARLSPNYYSECFHKQLGISFQTYLQELRLQFAGSLLKVSDLPVTEICFAAGFNTLPHFERMFKRKFGVSPRQFRKLAE</sequence>
<evidence type="ECO:0000256" key="3">
    <source>
        <dbReference type="ARBA" id="ARBA00023163"/>
    </source>
</evidence>
<keyword evidence="3" id="KW-0804">Transcription</keyword>
<keyword evidence="6" id="KW-1185">Reference proteome</keyword>